<proteinExistence type="predicted"/>
<dbReference type="Proteomes" id="UP000283374">
    <property type="component" value="Unassembled WGS sequence"/>
</dbReference>
<sequence>MAACSRSSSRRRSVGRVRRPRTRRRPVHEILRRARAARESDDRGYTLVELIVVMSIFVGLMAIVFGIMLQMARQTKDNLARTEAAAQVRISLMQIDRQVRSGNVISDPKQESSSESGADKYYSLRVYTQTDGVYQCVQWRVVFATGNDFGRLEYRSWKPSWQATGGVDAWRVVARDIVRPAKALDKADPTTWPPFFVEDNQAETSSNAQTIRVTLRVKDPDQSEGSKPATVTSTLTGRNTIFGYPADTCSPVPAP</sequence>
<dbReference type="InterPro" id="IPR012902">
    <property type="entry name" value="N_methyl_site"/>
</dbReference>
<keyword evidence="2" id="KW-0812">Transmembrane</keyword>
<dbReference type="NCBIfam" id="TIGR02532">
    <property type="entry name" value="IV_pilin_GFxxxE"/>
    <property type="match status" value="1"/>
</dbReference>
<dbReference type="PROSITE" id="PS00409">
    <property type="entry name" value="PROKAR_NTER_METHYL"/>
    <property type="match status" value="1"/>
</dbReference>
<feature type="compositionally biased region" description="Basic residues" evidence="1">
    <location>
        <begin position="8"/>
        <end position="25"/>
    </location>
</feature>
<accession>A0A413RLA6</accession>
<feature type="transmembrane region" description="Helical" evidence="2">
    <location>
        <begin position="50"/>
        <end position="69"/>
    </location>
</feature>
<feature type="region of interest" description="Disordered" evidence="1">
    <location>
        <begin position="1"/>
        <end position="25"/>
    </location>
</feature>
<name>A0A413RLA6_9CELL</name>
<evidence type="ECO:0000256" key="1">
    <source>
        <dbReference type="SAM" id="MobiDB-lite"/>
    </source>
</evidence>
<gene>
    <name evidence="3" type="ORF">D1825_10060</name>
</gene>
<keyword evidence="4" id="KW-1185">Reference proteome</keyword>
<comment type="caution">
    <text evidence="3">The sequence shown here is derived from an EMBL/GenBank/DDBJ whole genome shotgun (WGS) entry which is preliminary data.</text>
</comment>
<keyword evidence="2" id="KW-0472">Membrane</keyword>
<keyword evidence="2" id="KW-1133">Transmembrane helix</keyword>
<dbReference type="AlphaFoldDB" id="A0A413RLA6"/>
<evidence type="ECO:0000256" key="2">
    <source>
        <dbReference type="SAM" id="Phobius"/>
    </source>
</evidence>
<reference evidence="3 4" key="1">
    <citation type="submission" date="2018-08" db="EMBL/GenBank/DDBJ databases">
        <title>Cellulomonas rhizosphaerae sp. nov., a novel actinomycete isolated from soil.</title>
        <authorList>
            <person name="Tian Y."/>
        </authorList>
    </citation>
    <scope>NUCLEOTIDE SEQUENCE [LARGE SCALE GENOMIC DNA]</scope>
    <source>
        <strain evidence="3 4">NEAU-TCZ24</strain>
    </source>
</reference>
<protein>
    <submittedName>
        <fullName evidence="3">Type II secretion system protein</fullName>
    </submittedName>
</protein>
<evidence type="ECO:0000313" key="4">
    <source>
        <dbReference type="Proteomes" id="UP000283374"/>
    </source>
</evidence>
<evidence type="ECO:0000313" key="3">
    <source>
        <dbReference type="EMBL" id="RHA40537.1"/>
    </source>
</evidence>
<dbReference type="EMBL" id="QWKP01000194">
    <property type="protein sequence ID" value="RHA40537.1"/>
    <property type="molecule type" value="Genomic_DNA"/>
</dbReference>
<organism evidence="3 4">
    <name type="scientific">Cellulomonas rhizosphaerae</name>
    <dbReference type="NCBI Taxonomy" id="2293719"/>
    <lineage>
        <taxon>Bacteria</taxon>
        <taxon>Bacillati</taxon>
        <taxon>Actinomycetota</taxon>
        <taxon>Actinomycetes</taxon>
        <taxon>Micrococcales</taxon>
        <taxon>Cellulomonadaceae</taxon>
        <taxon>Cellulomonas</taxon>
    </lineage>
</organism>